<reference evidence="1" key="1">
    <citation type="submission" date="2022-08" db="EMBL/GenBank/DDBJ databases">
        <authorList>
            <person name="Kallberg Y."/>
            <person name="Tangrot J."/>
            <person name="Rosling A."/>
        </authorList>
    </citation>
    <scope>NUCLEOTIDE SEQUENCE</scope>
    <source>
        <strain evidence="1">Wild A</strain>
    </source>
</reference>
<accession>A0A9W4WP78</accession>
<dbReference type="EMBL" id="CAMKVN010000009">
    <property type="protein sequence ID" value="CAI2161644.1"/>
    <property type="molecule type" value="Genomic_DNA"/>
</dbReference>
<sequence length="70" mass="8259">MSIRLIDEISNYSSPSILKILVKPKEYIEILPSQIIKKFQKNLVYHIHRKLAKNNIQEKRKIVSLPCIRS</sequence>
<name>A0A9W4WP78_9GLOM</name>
<keyword evidence="2" id="KW-1185">Reference proteome</keyword>
<organism evidence="1 2">
    <name type="scientific">Funneliformis geosporum</name>
    <dbReference type="NCBI Taxonomy" id="1117311"/>
    <lineage>
        <taxon>Eukaryota</taxon>
        <taxon>Fungi</taxon>
        <taxon>Fungi incertae sedis</taxon>
        <taxon>Mucoromycota</taxon>
        <taxon>Glomeromycotina</taxon>
        <taxon>Glomeromycetes</taxon>
        <taxon>Glomerales</taxon>
        <taxon>Glomeraceae</taxon>
        <taxon>Funneliformis</taxon>
    </lineage>
</organism>
<gene>
    <name evidence="1" type="ORF">FWILDA_LOCUS156</name>
</gene>
<protein>
    <submittedName>
        <fullName evidence="1">17231_t:CDS:1</fullName>
    </submittedName>
</protein>
<comment type="caution">
    <text evidence="1">The sequence shown here is derived from an EMBL/GenBank/DDBJ whole genome shotgun (WGS) entry which is preliminary data.</text>
</comment>
<proteinExistence type="predicted"/>
<evidence type="ECO:0000313" key="2">
    <source>
        <dbReference type="Proteomes" id="UP001153678"/>
    </source>
</evidence>
<dbReference type="AlphaFoldDB" id="A0A9W4WP78"/>
<evidence type="ECO:0000313" key="1">
    <source>
        <dbReference type="EMBL" id="CAI2161644.1"/>
    </source>
</evidence>
<dbReference type="Proteomes" id="UP001153678">
    <property type="component" value="Unassembled WGS sequence"/>
</dbReference>